<protein>
    <submittedName>
        <fullName evidence="1">Uncharacterized protein</fullName>
    </submittedName>
</protein>
<dbReference type="AlphaFoldDB" id="A0AAE4IZ09"/>
<evidence type="ECO:0000313" key="2">
    <source>
        <dbReference type="Proteomes" id="UP001185068"/>
    </source>
</evidence>
<reference evidence="1" key="1">
    <citation type="submission" date="2022-11" db="EMBL/GenBank/DDBJ databases">
        <title>blaNDM-1 and qnrB1 co-producing ST413 Enterobacter.</title>
        <authorList>
            <person name="Halder G."/>
            <person name="Chaudhuri B."/>
            <person name="Dutta S."/>
        </authorList>
    </citation>
    <scope>NUCLEOTIDE SEQUENCE</scope>
    <source>
        <strain evidence="1">PEER684</strain>
    </source>
</reference>
<evidence type="ECO:0000313" key="1">
    <source>
        <dbReference type="EMBL" id="MDR9947316.1"/>
    </source>
</evidence>
<dbReference type="RefSeq" id="WP_310822298.1">
    <property type="nucleotide sequence ID" value="NZ_JALLIR010000001.1"/>
</dbReference>
<proteinExistence type="predicted"/>
<comment type="caution">
    <text evidence="1">The sequence shown here is derived from an EMBL/GenBank/DDBJ whole genome shotgun (WGS) entry which is preliminary data.</text>
</comment>
<dbReference type="Proteomes" id="UP001185068">
    <property type="component" value="Unassembled WGS sequence"/>
</dbReference>
<accession>A0AAE4IZ09</accession>
<gene>
    <name evidence="1" type="ORF">MX989_14635</name>
</gene>
<dbReference type="EMBL" id="JALLIR010000001">
    <property type="protein sequence ID" value="MDR9947316.1"/>
    <property type="molecule type" value="Genomic_DNA"/>
</dbReference>
<sequence length="235" mass="27316">MTTKQNAIDLARTARSEAANTAKRTIAAIITNWNECVKQAGFWCIYDFPTTGYTRKSQLIADLLRCAEQLDEYIEPNPHAAQTVEQQTREFNAACTRVLDVEEAHAVALELNDSIDSVCPENYGYRPRFEFMGEWEIRVFMGKVHSEALEINSAMNHIIDERQQIADCEFDERTEQARLAAMRDHYLAKPIFKDVYKQALWLWNIGYVTSLYDGMEFPEEYQHYVRQKRAAWVAR</sequence>
<organism evidence="1 2">
    <name type="scientific">Enterobacter sichuanensis</name>
    <dbReference type="NCBI Taxonomy" id="2071710"/>
    <lineage>
        <taxon>Bacteria</taxon>
        <taxon>Pseudomonadati</taxon>
        <taxon>Pseudomonadota</taxon>
        <taxon>Gammaproteobacteria</taxon>
        <taxon>Enterobacterales</taxon>
        <taxon>Enterobacteriaceae</taxon>
        <taxon>Enterobacter</taxon>
        <taxon>Enterobacter cloacae complex</taxon>
    </lineage>
</organism>
<name>A0AAE4IZ09_9ENTR</name>